<evidence type="ECO:0000313" key="2">
    <source>
        <dbReference type="Proteomes" id="UP000799539"/>
    </source>
</evidence>
<reference evidence="1" key="1">
    <citation type="journal article" date="2020" name="Stud. Mycol.">
        <title>101 Dothideomycetes genomes: a test case for predicting lifestyles and emergence of pathogens.</title>
        <authorList>
            <person name="Haridas S."/>
            <person name="Albert R."/>
            <person name="Binder M."/>
            <person name="Bloem J."/>
            <person name="Labutti K."/>
            <person name="Salamov A."/>
            <person name="Andreopoulos B."/>
            <person name="Baker S."/>
            <person name="Barry K."/>
            <person name="Bills G."/>
            <person name="Bluhm B."/>
            <person name="Cannon C."/>
            <person name="Castanera R."/>
            <person name="Culley D."/>
            <person name="Daum C."/>
            <person name="Ezra D."/>
            <person name="Gonzalez J."/>
            <person name="Henrissat B."/>
            <person name="Kuo A."/>
            <person name="Liang C."/>
            <person name="Lipzen A."/>
            <person name="Lutzoni F."/>
            <person name="Magnuson J."/>
            <person name="Mondo S."/>
            <person name="Nolan M."/>
            <person name="Ohm R."/>
            <person name="Pangilinan J."/>
            <person name="Park H.-J."/>
            <person name="Ramirez L."/>
            <person name="Alfaro M."/>
            <person name="Sun H."/>
            <person name="Tritt A."/>
            <person name="Yoshinaga Y."/>
            <person name="Zwiers L.-H."/>
            <person name="Turgeon B."/>
            <person name="Goodwin S."/>
            <person name="Spatafora J."/>
            <person name="Crous P."/>
            <person name="Grigoriev I."/>
        </authorList>
    </citation>
    <scope>NUCLEOTIDE SEQUENCE</scope>
    <source>
        <strain evidence="1">SCOH1-5</strain>
    </source>
</reference>
<dbReference type="OrthoDB" id="291007at2759"/>
<dbReference type="Proteomes" id="UP000799539">
    <property type="component" value="Unassembled WGS sequence"/>
</dbReference>
<proteinExistence type="predicted"/>
<accession>A0A6A6FST4</accession>
<organism evidence="1 2">
    <name type="scientific">Cercospora zeae-maydis SCOH1-5</name>
    <dbReference type="NCBI Taxonomy" id="717836"/>
    <lineage>
        <taxon>Eukaryota</taxon>
        <taxon>Fungi</taxon>
        <taxon>Dikarya</taxon>
        <taxon>Ascomycota</taxon>
        <taxon>Pezizomycotina</taxon>
        <taxon>Dothideomycetes</taxon>
        <taxon>Dothideomycetidae</taxon>
        <taxon>Mycosphaerellales</taxon>
        <taxon>Mycosphaerellaceae</taxon>
        <taxon>Cercospora</taxon>
    </lineage>
</organism>
<protein>
    <submittedName>
        <fullName evidence="1">Uncharacterized protein</fullName>
    </submittedName>
</protein>
<gene>
    <name evidence="1" type="ORF">CERZMDRAFT_93650</name>
</gene>
<name>A0A6A6FST4_9PEZI</name>
<evidence type="ECO:0000313" key="1">
    <source>
        <dbReference type="EMBL" id="KAF2216354.1"/>
    </source>
</evidence>
<dbReference type="EMBL" id="ML992664">
    <property type="protein sequence ID" value="KAF2216354.1"/>
    <property type="molecule type" value="Genomic_DNA"/>
</dbReference>
<keyword evidence="2" id="KW-1185">Reference proteome</keyword>
<dbReference type="AlphaFoldDB" id="A0A6A6FST4"/>
<sequence length="92" mass="10705">MRCPPTAVTIHDEAVRRAMIDERGYFEDDQPIDPRVKIAARRGHIAKHYFPRAADYAMSGTFAKGHDETAAMWQAFERFGEIRLRKYHDVQL</sequence>